<dbReference type="AlphaFoldDB" id="M9W9P1"/>
<dbReference type="OrthoDB" id="403273at2"/>
<proteinExistence type="predicted"/>
<keyword evidence="4" id="KW-1185">Reference proteome</keyword>
<keyword evidence="2" id="KW-0732">Signal</keyword>
<organism evidence="3 4">
    <name type="scientific">Mycoplasma putrefaciens Mput9231</name>
    <dbReference type="NCBI Taxonomy" id="1292033"/>
    <lineage>
        <taxon>Bacteria</taxon>
        <taxon>Bacillati</taxon>
        <taxon>Mycoplasmatota</taxon>
        <taxon>Mollicutes</taxon>
        <taxon>Mycoplasmataceae</taxon>
        <taxon>Mycoplasma</taxon>
    </lineage>
</organism>
<name>M9W9P1_9MOLU</name>
<dbReference type="EMBL" id="CP004357">
    <property type="protein sequence ID" value="AGJ90723.1"/>
    <property type="molecule type" value="Genomic_DNA"/>
</dbReference>
<evidence type="ECO:0000256" key="2">
    <source>
        <dbReference type="SAM" id="SignalP"/>
    </source>
</evidence>
<dbReference type="HOGENOM" id="CLU_1494677_0_0_14"/>
<gene>
    <name evidence="3" type="ORF">MPUT9231_2990</name>
</gene>
<protein>
    <recommendedName>
        <fullName evidence="5">Lipoprotein</fullName>
    </recommendedName>
</protein>
<dbReference type="KEGG" id="mput:MPUT9231_2990"/>
<dbReference type="PATRIC" id="fig|1292033.3.peg.290"/>
<dbReference type="RefSeq" id="WP_015587341.1">
    <property type="nucleotide sequence ID" value="NC_021083.1"/>
</dbReference>
<keyword evidence="1" id="KW-0175">Coiled coil</keyword>
<evidence type="ECO:0000313" key="3">
    <source>
        <dbReference type="EMBL" id="AGJ90723.1"/>
    </source>
</evidence>
<sequence>MIKVLKYLASLVSLAPVSLVSSCVPIISNNPNIKDLHSFDLDFSNPKEFGGWEEIKKNYQQEIDKTQVKLEKLELEIKNDTNTSDELKEFMFQTTVYMTKMQISVWKCIVSEAEFNLSKKLDKDKSHFQSQLEQTIAFINEWKFIKSDKLTEEEKIMSKWDVEIWTRIQAKLKSKIAMIS</sequence>
<accession>M9W9P1</accession>
<feature type="chain" id="PRO_5004104317" description="Lipoprotein" evidence="2">
    <location>
        <begin position="23"/>
        <end position="180"/>
    </location>
</feature>
<reference evidence="3 4" key="1">
    <citation type="journal article" date="2013" name="Genome Announc.">
        <title>Complete Genome Sequence of Mycoplasma putrefaciens Strain 9231, One of the Agents of Contagious Agalactia in Goats.</title>
        <authorList>
            <person name="Dupuy V."/>
            <person name="Sirand-Pugnet P."/>
            <person name="Baranowski E."/>
            <person name="Barre A."/>
            <person name="Breton M."/>
            <person name="Couture C."/>
            <person name="Dordet-Frisoni E."/>
            <person name="Gaurivaud P."/>
            <person name="Jacob D."/>
            <person name="Lemaitre C."/>
            <person name="Manso-Silvan L."/>
            <person name="Nikolski M."/>
            <person name="Nouvel L.X."/>
            <person name="Poumarat F."/>
            <person name="Tardy F."/>
            <person name="Thebault P."/>
            <person name="Theil S."/>
            <person name="Citti C."/>
            <person name="Blanchard A."/>
            <person name="Thiaucourt F."/>
        </authorList>
    </citation>
    <scope>NUCLEOTIDE SEQUENCE [LARGE SCALE GENOMIC DNA]</scope>
    <source>
        <strain evidence="3">Mput9231</strain>
    </source>
</reference>
<feature type="coiled-coil region" evidence="1">
    <location>
        <begin position="56"/>
        <end position="90"/>
    </location>
</feature>
<feature type="signal peptide" evidence="2">
    <location>
        <begin position="1"/>
        <end position="22"/>
    </location>
</feature>
<evidence type="ECO:0008006" key="5">
    <source>
        <dbReference type="Google" id="ProtNLM"/>
    </source>
</evidence>
<evidence type="ECO:0000256" key="1">
    <source>
        <dbReference type="SAM" id="Coils"/>
    </source>
</evidence>
<evidence type="ECO:0000313" key="4">
    <source>
        <dbReference type="Proteomes" id="UP000012984"/>
    </source>
</evidence>
<dbReference type="PROSITE" id="PS51257">
    <property type="entry name" value="PROKAR_LIPOPROTEIN"/>
    <property type="match status" value="1"/>
</dbReference>
<dbReference type="Proteomes" id="UP000012984">
    <property type="component" value="Chromosome"/>
</dbReference>